<feature type="transmembrane region" description="Helical" evidence="6">
    <location>
        <begin position="349"/>
        <end position="373"/>
    </location>
</feature>
<gene>
    <name evidence="7" type="ORF">TGDOM2_273200</name>
</gene>
<feature type="compositionally biased region" description="Low complexity" evidence="5">
    <location>
        <begin position="221"/>
        <end position="230"/>
    </location>
</feature>
<dbReference type="PANTHER" id="PTHR23423">
    <property type="entry name" value="ORGANIC SOLUTE TRANSPORTER-RELATED"/>
    <property type="match status" value="1"/>
</dbReference>
<keyword evidence="4 6" id="KW-0472">Membrane</keyword>
<evidence type="ECO:0000313" key="8">
    <source>
        <dbReference type="Proteomes" id="UP000028837"/>
    </source>
</evidence>
<name>A0A086J9C1_TOXGO</name>
<feature type="transmembrane region" description="Helical" evidence="6">
    <location>
        <begin position="385"/>
        <end position="407"/>
    </location>
</feature>
<feature type="compositionally biased region" description="Basic and acidic residues" evidence="5">
    <location>
        <begin position="559"/>
        <end position="568"/>
    </location>
</feature>
<evidence type="ECO:0000256" key="6">
    <source>
        <dbReference type="SAM" id="Phobius"/>
    </source>
</evidence>
<evidence type="ECO:0000313" key="7">
    <source>
        <dbReference type="EMBL" id="KFG28739.1"/>
    </source>
</evidence>
<dbReference type="AlphaFoldDB" id="A0A086J9C1"/>
<evidence type="ECO:0000256" key="4">
    <source>
        <dbReference type="ARBA" id="ARBA00023136"/>
    </source>
</evidence>
<organism evidence="7 8">
    <name type="scientific">Toxoplasma gondii GAB2-2007-GAL-DOM2</name>
    <dbReference type="NCBI Taxonomy" id="1130820"/>
    <lineage>
        <taxon>Eukaryota</taxon>
        <taxon>Sar</taxon>
        <taxon>Alveolata</taxon>
        <taxon>Apicomplexa</taxon>
        <taxon>Conoidasida</taxon>
        <taxon>Coccidia</taxon>
        <taxon>Eucoccidiorida</taxon>
        <taxon>Eimeriorina</taxon>
        <taxon>Sarcocystidae</taxon>
        <taxon>Toxoplasma</taxon>
    </lineage>
</organism>
<comment type="caution">
    <text evidence="7">The sequence shown here is derived from an EMBL/GenBank/DDBJ whole genome shotgun (WGS) entry which is preliminary data.</text>
</comment>
<sequence length="685" mass="74499">MFLEAPIYHQAALASVSCAVLISCFVFCSHLAFAYHTDVPSAAWLLLAHLRRMFFPLSSPTSSVWRHWPRVRECSAAPLQPPLYVCRIVLLVPVYALTSYLAFTYAPVPPPSSASVVLSPPFAKPLAATDALFPVALPPASVVDSDEDDVSAERDFLPILSPASFVSADSSALSASLSPPTRRLSAASDSTPSRSWSSGSSVAPIQRPAFEQPSHTTSTSRDQAAAADGGQAAGAGIGGRLGIDLEEVEERTGGLFGFALHAVRDVYEVYVLYSFIALVVSVLGGEESAVEQLHLKGTLQHPWPFNLVLPPLDCNRNLLRRIKLGAAQFVFVKPVATLLSLLFRQRGFLYFAAISNISAAVAMYALVLFYFAVHHRLRSFRLLPKFLCIKVVVFFCFWQGLVLRWLVALLLSEFEARPDAERTIFQGLAANPKAAAVALRVSDWMLCIEMLPFAIAEACAFSIRDLRAVAAASPNFGRRAVGLSCQSFSASAGSFPPRASGRGVWSEAPEDLRQAKGEPRFSFWGAFRGSGRAASRDSLPASAGDESERQLLFAEAADGDARAGKPEEESCMDASGLAGDPEPAGERASFLEPQGRLEEAEDPDSLRRSASAKKLEQPLKHFVRGVRDLLVADDVLCDATDALFGRQRCRREYLLEERRRGEETALDHPARDEDEGRADRAEPRV</sequence>
<evidence type="ECO:0000256" key="3">
    <source>
        <dbReference type="ARBA" id="ARBA00022989"/>
    </source>
</evidence>
<evidence type="ECO:0000256" key="2">
    <source>
        <dbReference type="ARBA" id="ARBA00022692"/>
    </source>
</evidence>
<dbReference type="EMBL" id="AHZU02001870">
    <property type="protein sequence ID" value="KFG28739.1"/>
    <property type="molecule type" value="Genomic_DNA"/>
</dbReference>
<proteinExistence type="predicted"/>
<dbReference type="SMART" id="SM01417">
    <property type="entry name" value="Solute_trans_a"/>
    <property type="match status" value="1"/>
</dbReference>
<evidence type="ECO:0000256" key="5">
    <source>
        <dbReference type="SAM" id="MobiDB-lite"/>
    </source>
</evidence>
<dbReference type="OrthoDB" id="5348404at2759"/>
<protein>
    <submittedName>
        <fullName evidence="7">Organic solute transporter ostalpha protein</fullName>
    </submittedName>
</protein>
<evidence type="ECO:0000256" key="1">
    <source>
        <dbReference type="ARBA" id="ARBA00004141"/>
    </source>
</evidence>
<feature type="compositionally biased region" description="Basic and acidic residues" evidence="5">
    <location>
        <begin position="657"/>
        <end position="671"/>
    </location>
</feature>
<feature type="region of interest" description="Disordered" evidence="5">
    <location>
        <begin position="558"/>
        <end position="612"/>
    </location>
</feature>
<feature type="transmembrane region" description="Helical" evidence="6">
    <location>
        <begin position="12"/>
        <end position="35"/>
    </location>
</feature>
<dbReference type="GO" id="GO:0016020">
    <property type="term" value="C:membrane"/>
    <property type="evidence" value="ECO:0007669"/>
    <property type="project" value="UniProtKB-SubCell"/>
</dbReference>
<dbReference type="Pfam" id="PF03619">
    <property type="entry name" value="Solute_trans_a"/>
    <property type="match status" value="1"/>
</dbReference>
<accession>A0A086J9C1</accession>
<dbReference type="InterPro" id="IPR005178">
    <property type="entry name" value="Ostalpha/TMEM184C"/>
</dbReference>
<comment type="subcellular location">
    <subcellularLocation>
        <location evidence="1">Membrane</location>
        <topology evidence="1">Multi-pass membrane protein</topology>
    </subcellularLocation>
</comment>
<reference evidence="7 8" key="1">
    <citation type="submission" date="2014-02" db="EMBL/GenBank/DDBJ databases">
        <authorList>
            <person name="Sibley D."/>
            <person name="Venepally P."/>
            <person name="Karamycheva S."/>
            <person name="Hadjithomas M."/>
            <person name="Khan A."/>
            <person name="Brunk B."/>
            <person name="Roos D."/>
            <person name="Caler E."/>
            <person name="Lorenzi H."/>
        </authorList>
    </citation>
    <scope>NUCLEOTIDE SEQUENCE [LARGE SCALE GENOMIC DNA]</scope>
    <source>
        <strain evidence="7 8">GAB2-2007-GAL-DOM2</strain>
    </source>
</reference>
<dbReference type="Proteomes" id="UP000028837">
    <property type="component" value="Unassembled WGS sequence"/>
</dbReference>
<keyword evidence="2 6" id="KW-0812">Transmembrane</keyword>
<feature type="compositionally biased region" description="Low complexity" evidence="5">
    <location>
        <begin position="185"/>
        <end position="203"/>
    </location>
</feature>
<feature type="region of interest" description="Disordered" evidence="5">
    <location>
        <begin position="657"/>
        <end position="685"/>
    </location>
</feature>
<dbReference type="VEuPathDB" id="ToxoDB:TGDOM2_273200"/>
<feature type="region of interest" description="Disordered" evidence="5">
    <location>
        <begin position="173"/>
        <end position="232"/>
    </location>
</feature>
<keyword evidence="3 6" id="KW-1133">Transmembrane helix</keyword>